<organism evidence="2">
    <name type="scientific">Siphoviridae sp. ctsf32</name>
    <dbReference type="NCBI Taxonomy" id="2827594"/>
    <lineage>
        <taxon>Viruses</taxon>
        <taxon>Duplodnaviria</taxon>
        <taxon>Heunggongvirae</taxon>
        <taxon>Uroviricota</taxon>
        <taxon>Caudoviricetes</taxon>
    </lineage>
</organism>
<sequence>MNIVQNVTLREALGIFASGFVLLSMTVKSDSRSGNIRMRLLNLTGSVLMILYGFWIGSFSTVFLNVICLITHVYYLVKLVKSE</sequence>
<feature type="transmembrane region" description="Helical" evidence="1">
    <location>
        <begin position="12"/>
        <end position="28"/>
    </location>
</feature>
<evidence type="ECO:0000256" key="1">
    <source>
        <dbReference type="SAM" id="Phobius"/>
    </source>
</evidence>
<protein>
    <submittedName>
        <fullName evidence="2">Inner membrane protein</fullName>
    </submittedName>
</protein>
<name>A0A8S5LNI2_9CAUD</name>
<keyword evidence="1" id="KW-0472">Membrane</keyword>
<proteinExistence type="predicted"/>
<evidence type="ECO:0000313" key="2">
    <source>
        <dbReference type="EMBL" id="DAD71494.1"/>
    </source>
</evidence>
<keyword evidence="1" id="KW-0812">Transmembrane</keyword>
<dbReference type="EMBL" id="BK015882">
    <property type="protein sequence ID" value="DAD71494.1"/>
    <property type="molecule type" value="Genomic_DNA"/>
</dbReference>
<keyword evidence="1" id="KW-1133">Transmembrane helix</keyword>
<accession>A0A8S5LNI2</accession>
<reference evidence="2" key="1">
    <citation type="journal article" date="2021" name="Proc. Natl. Acad. Sci. U.S.A.">
        <title>A Catalog of Tens of Thousands of Viruses from Human Metagenomes Reveals Hidden Associations with Chronic Diseases.</title>
        <authorList>
            <person name="Tisza M.J."/>
            <person name="Buck C.B."/>
        </authorList>
    </citation>
    <scope>NUCLEOTIDE SEQUENCE</scope>
    <source>
        <strain evidence="2">Ctsf32</strain>
    </source>
</reference>